<name>A0A5N7MS68_9HYPH</name>
<dbReference type="RefSeq" id="WP_152716713.1">
    <property type="nucleotide sequence ID" value="NZ_VOSJ01000290.1"/>
</dbReference>
<protein>
    <submittedName>
        <fullName evidence="1">Uncharacterized protein</fullName>
    </submittedName>
</protein>
<comment type="caution">
    <text evidence="1">The sequence shown here is derived from an EMBL/GenBank/DDBJ whole genome shotgun (WGS) entry which is preliminary data.</text>
</comment>
<sequence length="110" mass="11860">MPAHLHQNCLGLVLRGQNITPGWTNSKKVTWEAVAFHPLFDIGKLGFRKQVVPFRVLNVPIAPPLQGIALEMGSGVSLDGAASLVRKIVFGAHAGTYQGNEKTGSRGFLR</sequence>
<evidence type="ECO:0000313" key="1">
    <source>
        <dbReference type="EMBL" id="MPR29835.1"/>
    </source>
</evidence>
<accession>A0A5N7MS68</accession>
<keyword evidence="2" id="KW-1185">Reference proteome</keyword>
<dbReference type="Proteomes" id="UP000403266">
    <property type="component" value="Unassembled WGS sequence"/>
</dbReference>
<dbReference type="AlphaFoldDB" id="A0A5N7MS68"/>
<evidence type="ECO:0000313" key="2">
    <source>
        <dbReference type="Proteomes" id="UP000403266"/>
    </source>
</evidence>
<gene>
    <name evidence="1" type="ORF">FS320_33410</name>
</gene>
<organism evidence="1 2">
    <name type="scientific">Microvirga tunisiensis</name>
    <dbReference type="NCBI Taxonomy" id="2108360"/>
    <lineage>
        <taxon>Bacteria</taxon>
        <taxon>Pseudomonadati</taxon>
        <taxon>Pseudomonadota</taxon>
        <taxon>Alphaproteobacteria</taxon>
        <taxon>Hyphomicrobiales</taxon>
        <taxon>Methylobacteriaceae</taxon>
        <taxon>Microvirga</taxon>
    </lineage>
</organism>
<proteinExistence type="predicted"/>
<dbReference type="EMBL" id="VOSK01000276">
    <property type="protein sequence ID" value="MPR29835.1"/>
    <property type="molecule type" value="Genomic_DNA"/>
</dbReference>
<reference evidence="1 2" key="1">
    <citation type="journal article" date="2019" name="Syst. Appl. Microbiol.">
        <title>Microvirga tunisiensis sp. nov., a root nodule symbiotic bacterium isolated from Lupinus micranthus and L. luteus grown in Northern Tunisia.</title>
        <authorList>
            <person name="Msaddak A."/>
            <person name="Rejili M."/>
            <person name="Duran D."/>
            <person name="Mars M."/>
            <person name="Palacios J.M."/>
            <person name="Ruiz-Argueso T."/>
            <person name="Rey L."/>
            <person name="Imperial J."/>
        </authorList>
    </citation>
    <scope>NUCLEOTIDE SEQUENCE [LARGE SCALE GENOMIC DNA]</scope>
    <source>
        <strain evidence="1 2">Lmie10</strain>
    </source>
</reference>